<reference evidence="1" key="1">
    <citation type="submission" date="2022-11" db="EMBL/GenBank/DDBJ databases">
        <authorList>
            <person name="Petersen C."/>
        </authorList>
    </citation>
    <scope>NUCLEOTIDE SEQUENCE</scope>
    <source>
        <strain evidence="1">IBT 20477</strain>
    </source>
</reference>
<comment type="caution">
    <text evidence="1">The sequence shown here is derived from an EMBL/GenBank/DDBJ whole genome shotgun (WGS) entry which is preliminary data.</text>
</comment>
<keyword evidence="2" id="KW-1185">Reference proteome</keyword>
<proteinExistence type="predicted"/>
<name>A0A9W9JJP7_9EURO</name>
<dbReference type="Proteomes" id="UP001150942">
    <property type="component" value="Unassembled WGS sequence"/>
</dbReference>
<sequence>MFVIGAQSASLGSDEESVRINAQAADWVALESLLQVFPPIGELFAGDANTAADPEAIRLIESILKENPIMCHELHRPFHMALKLRQPCLADTSLAEFVARDHYSSFMDTRSSISSSVLKEMVIVQPRCWKGIQEPGLLEKQEGTEPYQPRDLYSDLLIAGARLNWPQSDLENWRTESTDWYSVPPMMGEELRTISECLETLYEVDPILRTTKSQVTSTDDGIHLISQLPNASRLRCKFDFWAPPSPPEIPDHQDGIPVDVWGQGLVSIGWNRMAGCFRACQVRTSTHPARHQVCRIQDARPWRGLGMPIWDLWRLYCLGLWSAIYPFGRHPGPIPTPDGSEVPKGCSPFAWGTELDYRVSVFMQEWMQMENQEYEPRVAEERLVRE</sequence>
<dbReference type="OrthoDB" id="4358152at2759"/>
<organism evidence="1 2">
    <name type="scientific">Penicillium cf. viridicatum</name>
    <dbReference type="NCBI Taxonomy" id="2972119"/>
    <lineage>
        <taxon>Eukaryota</taxon>
        <taxon>Fungi</taxon>
        <taxon>Dikarya</taxon>
        <taxon>Ascomycota</taxon>
        <taxon>Pezizomycotina</taxon>
        <taxon>Eurotiomycetes</taxon>
        <taxon>Eurotiomycetidae</taxon>
        <taxon>Eurotiales</taxon>
        <taxon>Aspergillaceae</taxon>
        <taxon>Penicillium</taxon>
    </lineage>
</organism>
<evidence type="ECO:0000313" key="2">
    <source>
        <dbReference type="Proteomes" id="UP001150942"/>
    </source>
</evidence>
<dbReference type="EMBL" id="JAPQKQ010000005">
    <property type="protein sequence ID" value="KAJ5197584.1"/>
    <property type="molecule type" value="Genomic_DNA"/>
</dbReference>
<accession>A0A9W9JJP7</accession>
<evidence type="ECO:0000313" key="1">
    <source>
        <dbReference type="EMBL" id="KAJ5197584.1"/>
    </source>
</evidence>
<reference evidence="1" key="2">
    <citation type="journal article" date="2023" name="IMA Fungus">
        <title>Comparative genomic study of the Penicillium genus elucidates a diverse pangenome and 15 lateral gene transfer events.</title>
        <authorList>
            <person name="Petersen C."/>
            <person name="Sorensen T."/>
            <person name="Nielsen M.R."/>
            <person name="Sondergaard T.E."/>
            <person name="Sorensen J.L."/>
            <person name="Fitzpatrick D.A."/>
            <person name="Frisvad J.C."/>
            <person name="Nielsen K.L."/>
        </authorList>
    </citation>
    <scope>NUCLEOTIDE SEQUENCE</scope>
    <source>
        <strain evidence="1">IBT 20477</strain>
    </source>
</reference>
<protein>
    <submittedName>
        <fullName evidence="1">Uncharacterized protein</fullName>
    </submittedName>
</protein>
<dbReference type="AlphaFoldDB" id="A0A9W9JJP7"/>
<gene>
    <name evidence="1" type="ORF">N7449_008063</name>
</gene>